<dbReference type="PROSITE" id="PS51257">
    <property type="entry name" value="PROKAR_LIPOPROTEIN"/>
    <property type="match status" value="1"/>
</dbReference>
<dbReference type="EMBL" id="UGWP01000004">
    <property type="protein sequence ID" value="SUF56674.1"/>
    <property type="molecule type" value="Genomic_DNA"/>
</dbReference>
<dbReference type="Proteomes" id="UP000254597">
    <property type="component" value="Unassembled WGS sequence"/>
</dbReference>
<proteinExistence type="predicted"/>
<protein>
    <submittedName>
        <fullName evidence="1">Protein of uncharacterized function (DUF968)</fullName>
    </submittedName>
</protein>
<reference evidence="1 2" key="1">
    <citation type="submission" date="2018-06" db="EMBL/GenBank/DDBJ databases">
        <authorList>
            <consortium name="Pathogen Informatics"/>
            <person name="Doyle S."/>
        </authorList>
    </citation>
    <scope>NUCLEOTIDE SEQUENCE [LARGE SCALE GENOMIC DNA]</scope>
    <source>
        <strain evidence="1 2">NCTC10252</strain>
    </source>
</reference>
<evidence type="ECO:0000313" key="1">
    <source>
        <dbReference type="EMBL" id="SUF56674.1"/>
    </source>
</evidence>
<organism evidence="1 2">
    <name type="scientific">Salmonella enterica</name>
    <name type="common">Salmonella choleraesuis</name>
    <dbReference type="NCBI Taxonomy" id="28901"/>
    <lineage>
        <taxon>Bacteria</taxon>
        <taxon>Pseudomonadati</taxon>
        <taxon>Pseudomonadota</taxon>
        <taxon>Gammaproteobacteria</taxon>
        <taxon>Enterobacterales</taxon>
        <taxon>Enterobacteriaceae</taxon>
        <taxon>Salmonella</taxon>
    </lineage>
</organism>
<dbReference type="AlphaFoldDB" id="A0A379QJK6"/>
<dbReference type="Pfam" id="PF16786">
    <property type="entry name" value="RecA_dep_nuc"/>
    <property type="match status" value="1"/>
</dbReference>
<accession>A0A379QJK6</accession>
<sequence length="96" mass="10579">MTKIDRIWLSHVAALGCIVCKNLGLGETPAEIHHVRTGQGIGQRADHRKTIPPCQQHHRVGGHGVAIHTGKKTWEQKYGSETALLIQVVSELDGDW</sequence>
<dbReference type="InterPro" id="IPR031875">
    <property type="entry name" value="RecA_dep_nuc"/>
</dbReference>
<name>A0A379QJK6_SALER</name>
<gene>
    <name evidence="1" type="ORF">NCTC10252_01903</name>
</gene>
<dbReference type="Gene3D" id="3.30.40.190">
    <property type="match status" value="1"/>
</dbReference>
<evidence type="ECO:0000313" key="2">
    <source>
        <dbReference type="Proteomes" id="UP000254597"/>
    </source>
</evidence>